<evidence type="ECO:0000313" key="11">
    <source>
        <dbReference type="EMBL" id="CAL8118042.1"/>
    </source>
</evidence>
<evidence type="ECO:0000259" key="10">
    <source>
        <dbReference type="Pfam" id="PF01699"/>
    </source>
</evidence>
<feature type="domain" description="Sodium/calcium exchanger membrane region" evidence="10">
    <location>
        <begin position="50"/>
        <end position="163"/>
    </location>
</feature>
<evidence type="ECO:0000313" key="12">
    <source>
        <dbReference type="Proteomes" id="UP001642540"/>
    </source>
</evidence>
<comment type="caution">
    <text evidence="11">The sequence shown here is derived from an EMBL/GenBank/DDBJ whole genome shotgun (WGS) entry which is preliminary data.</text>
</comment>
<evidence type="ECO:0000256" key="7">
    <source>
        <dbReference type="ARBA" id="ARBA00023065"/>
    </source>
</evidence>
<dbReference type="Gene3D" id="1.20.1420.30">
    <property type="entry name" value="NCX, central ion-binding region"/>
    <property type="match status" value="1"/>
</dbReference>
<dbReference type="InterPro" id="IPR044880">
    <property type="entry name" value="NCX_ion-bd_dom_sf"/>
</dbReference>
<keyword evidence="6 9" id="KW-1133">Transmembrane helix</keyword>
<feature type="transmembrane region" description="Helical" evidence="9">
    <location>
        <begin position="49"/>
        <end position="69"/>
    </location>
</feature>
<gene>
    <name evidence="11" type="ORF">ODALV1_LOCUS17955</name>
</gene>
<reference evidence="11 12" key="1">
    <citation type="submission" date="2024-08" db="EMBL/GenBank/DDBJ databases">
        <authorList>
            <person name="Cucini C."/>
            <person name="Frati F."/>
        </authorList>
    </citation>
    <scope>NUCLEOTIDE SEQUENCE [LARGE SCALE GENOMIC DNA]</scope>
</reference>
<evidence type="ECO:0000256" key="6">
    <source>
        <dbReference type="ARBA" id="ARBA00022989"/>
    </source>
</evidence>
<evidence type="ECO:0000256" key="2">
    <source>
        <dbReference type="ARBA" id="ARBA00022448"/>
    </source>
</evidence>
<dbReference type="PANTHER" id="PTHR11878">
    <property type="entry name" value="SODIUM/CALCIUM EXCHANGER"/>
    <property type="match status" value="1"/>
</dbReference>
<comment type="subcellular location">
    <subcellularLocation>
        <location evidence="1">Endomembrane system</location>
        <topology evidence="1">Multi-pass membrane protein</topology>
    </subcellularLocation>
</comment>
<dbReference type="InterPro" id="IPR051171">
    <property type="entry name" value="CaCA"/>
</dbReference>
<organism evidence="11 12">
    <name type="scientific">Orchesella dallaii</name>
    <dbReference type="NCBI Taxonomy" id="48710"/>
    <lineage>
        <taxon>Eukaryota</taxon>
        <taxon>Metazoa</taxon>
        <taxon>Ecdysozoa</taxon>
        <taxon>Arthropoda</taxon>
        <taxon>Hexapoda</taxon>
        <taxon>Collembola</taxon>
        <taxon>Entomobryomorpha</taxon>
        <taxon>Entomobryoidea</taxon>
        <taxon>Orchesellidae</taxon>
        <taxon>Orchesellinae</taxon>
        <taxon>Orchesella</taxon>
    </lineage>
</organism>
<keyword evidence="4" id="KW-0109">Calcium transport</keyword>
<dbReference type="EMBL" id="CAXLJM020000057">
    <property type="protein sequence ID" value="CAL8118042.1"/>
    <property type="molecule type" value="Genomic_DNA"/>
</dbReference>
<dbReference type="PANTHER" id="PTHR11878:SF65">
    <property type="entry name" value="NA_CA-EXCHANGE PROTEIN, ISOFORM G"/>
    <property type="match status" value="1"/>
</dbReference>
<keyword evidence="3" id="KW-0050">Antiport</keyword>
<keyword evidence="5 9" id="KW-0812">Transmembrane</keyword>
<accession>A0ABP1R2H8</accession>
<dbReference type="InterPro" id="IPR004837">
    <property type="entry name" value="NaCa_Exmemb"/>
</dbReference>
<proteinExistence type="predicted"/>
<name>A0ABP1R2H8_9HEXA</name>
<evidence type="ECO:0000256" key="4">
    <source>
        <dbReference type="ARBA" id="ARBA00022568"/>
    </source>
</evidence>
<keyword evidence="4" id="KW-0106">Calcium</keyword>
<keyword evidence="12" id="KW-1185">Reference proteome</keyword>
<evidence type="ECO:0000256" key="5">
    <source>
        <dbReference type="ARBA" id="ARBA00022692"/>
    </source>
</evidence>
<evidence type="ECO:0000256" key="1">
    <source>
        <dbReference type="ARBA" id="ARBA00004127"/>
    </source>
</evidence>
<protein>
    <recommendedName>
        <fullName evidence="10">Sodium/calcium exchanger membrane region domain-containing protein</fullName>
    </recommendedName>
</protein>
<keyword evidence="7" id="KW-0406">Ion transport</keyword>
<keyword evidence="8 9" id="KW-0472">Membrane</keyword>
<evidence type="ECO:0000256" key="9">
    <source>
        <dbReference type="SAM" id="Phobius"/>
    </source>
</evidence>
<evidence type="ECO:0000256" key="3">
    <source>
        <dbReference type="ARBA" id="ARBA00022449"/>
    </source>
</evidence>
<dbReference type="Pfam" id="PF01699">
    <property type="entry name" value="Na_Ca_ex"/>
    <property type="match status" value="1"/>
</dbReference>
<evidence type="ECO:0000256" key="8">
    <source>
        <dbReference type="ARBA" id="ARBA00023136"/>
    </source>
</evidence>
<sequence>MAVSTTRAPWNFSGPGECPEYSKDSSINERVLLLPVAGVENNKTAAGTVYFILIAYFFLGIFVASDIFMRSIEIIVSKTKTVSTSRIEDGIKINEKRQVKVWNETIANLTLMALGSSAPEILLSIIETAGNKFCTGALGPGTIVGSASYNLFIITAVCIVSVPNEGTRRIEEYKVCF</sequence>
<dbReference type="Proteomes" id="UP001642540">
    <property type="component" value="Unassembled WGS sequence"/>
</dbReference>
<keyword evidence="2" id="KW-0813">Transport</keyword>